<keyword evidence="1" id="KW-0677">Repeat</keyword>
<evidence type="ECO:0000256" key="1">
    <source>
        <dbReference type="ARBA" id="ARBA00022737"/>
    </source>
</evidence>
<organism evidence="3 4">
    <name type="scientific">Trichoplax adhaerens</name>
    <name type="common">Trichoplax reptans</name>
    <dbReference type="NCBI Taxonomy" id="10228"/>
    <lineage>
        <taxon>Eukaryota</taxon>
        <taxon>Metazoa</taxon>
        <taxon>Placozoa</taxon>
        <taxon>Uniplacotomia</taxon>
        <taxon>Trichoplacea</taxon>
        <taxon>Trichoplacidae</taxon>
        <taxon>Trichoplax</taxon>
    </lineage>
</organism>
<dbReference type="KEGG" id="tad:TRIADDRAFT_61132"/>
<name>B3SA47_TRIAD</name>
<protein>
    <submittedName>
        <fullName evidence="3">Uncharacterized protein</fullName>
    </submittedName>
</protein>
<dbReference type="GeneID" id="6758363"/>
<dbReference type="HOGENOM" id="CLU_1162454_0_0_1"/>
<proteinExistence type="predicted"/>
<accession>B3SA47</accession>
<dbReference type="AlphaFoldDB" id="B3SA47"/>
<dbReference type="CTD" id="6758363"/>
<gene>
    <name evidence="3" type="ORF">TRIADDRAFT_61132</name>
</gene>
<keyword evidence="4" id="KW-1185">Reference proteome</keyword>
<dbReference type="OrthoDB" id="25466at2759"/>
<dbReference type="STRING" id="10228.B3SA47"/>
<dbReference type="EMBL" id="DS985260">
    <property type="protein sequence ID" value="EDV20457.1"/>
    <property type="molecule type" value="Genomic_DNA"/>
</dbReference>
<evidence type="ECO:0000313" key="4">
    <source>
        <dbReference type="Proteomes" id="UP000009022"/>
    </source>
</evidence>
<sequence length="239" mass="27510">MNHSTEKQTRINVISKPRQLPTQHKPNRSSVYERLNELHEKNSKAKDKDLPERIQALAQPKLLPTQFVMDRPSASWSVSNSAKNYNMSQRIETLAQPKQLPSNFQLDRYNISVAESALKQQPTKKRKKRRVSITDYECSDRILELSKPKRLHPKFLTDRVHIDTVSMAATKAHASVRIQQLAKSKVYHINHEDHSLKVSKRALNAECSLRIEELAKPVSRRLISRKGTFRSSLEEASLS</sequence>
<dbReference type="Pfam" id="PF14912">
    <property type="entry name" value="THEG"/>
    <property type="match status" value="3"/>
</dbReference>
<reference evidence="3 4" key="1">
    <citation type="journal article" date="2008" name="Nature">
        <title>The Trichoplax genome and the nature of placozoans.</title>
        <authorList>
            <person name="Srivastava M."/>
            <person name="Begovic E."/>
            <person name="Chapman J."/>
            <person name="Putnam N.H."/>
            <person name="Hellsten U."/>
            <person name="Kawashima T."/>
            <person name="Kuo A."/>
            <person name="Mitros T."/>
            <person name="Salamov A."/>
            <person name="Carpenter M.L."/>
            <person name="Signorovitch A.Y."/>
            <person name="Moreno M.A."/>
            <person name="Kamm K."/>
            <person name="Grimwood J."/>
            <person name="Schmutz J."/>
            <person name="Shapiro H."/>
            <person name="Grigoriev I.V."/>
            <person name="Buss L.W."/>
            <person name="Schierwater B."/>
            <person name="Dellaporta S.L."/>
            <person name="Rokhsar D.S."/>
        </authorList>
    </citation>
    <scope>NUCLEOTIDE SEQUENCE [LARGE SCALE GENOMIC DNA]</scope>
    <source>
        <strain evidence="3 4">Grell-BS-1999</strain>
    </source>
</reference>
<dbReference type="OMA" id="ARKSYLW"/>
<feature type="region of interest" description="Disordered" evidence="2">
    <location>
        <begin position="1"/>
        <end position="31"/>
    </location>
</feature>
<dbReference type="RefSeq" id="XP_002117151.1">
    <property type="nucleotide sequence ID" value="XM_002117115.1"/>
</dbReference>
<dbReference type="PANTHER" id="PTHR15901">
    <property type="entry name" value="TESTICULAR HAPLOID EXPRESSED GENE PROTEIN"/>
    <property type="match status" value="1"/>
</dbReference>
<dbReference type="SMART" id="SM00705">
    <property type="entry name" value="THEG"/>
    <property type="match status" value="5"/>
</dbReference>
<feature type="compositionally biased region" description="Polar residues" evidence="2">
    <location>
        <begin position="20"/>
        <end position="30"/>
    </location>
</feature>
<dbReference type="InParanoid" id="B3SA47"/>
<dbReference type="InterPro" id="IPR042401">
    <property type="entry name" value="SPMAP2-like"/>
</dbReference>
<evidence type="ECO:0000313" key="3">
    <source>
        <dbReference type="EMBL" id="EDV20457.1"/>
    </source>
</evidence>
<dbReference type="InterPro" id="IPR006623">
    <property type="entry name" value="THEG"/>
</dbReference>
<dbReference type="PANTHER" id="PTHR15901:SF16">
    <property type="entry name" value="TESTICULAR HAPLOID EXPRESSED GENE PROTEIN"/>
    <property type="match status" value="1"/>
</dbReference>
<dbReference type="Proteomes" id="UP000009022">
    <property type="component" value="Unassembled WGS sequence"/>
</dbReference>
<dbReference type="PhylomeDB" id="B3SA47"/>
<evidence type="ECO:0000256" key="2">
    <source>
        <dbReference type="SAM" id="MobiDB-lite"/>
    </source>
</evidence>